<keyword evidence="2" id="KW-1185">Reference proteome</keyword>
<evidence type="ECO:0000313" key="2">
    <source>
        <dbReference type="Proteomes" id="UP001196301"/>
    </source>
</evidence>
<dbReference type="RefSeq" id="WP_216571931.1">
    <property type="nucleotide sequence ID" value="NZ_JAHLOQ010000049.1"/>
</dbReference>
<dbReference type="EMBL" id="JAHLOQ010000049">
    <property type="protein sequence ID" value="MBU5337335.1"/>
    <property type="molecule type" value="Genomic_DNA"/>
</dbReference>
<name>A0ABS6DZR0_9FIRM</name>
<dbReference type="Proteomes" id="UP001196301">
    <property type="component" value="Unassembled WGS sequence"/>
</dbReference>
<evidence type="ECO:0000313" key="1">
    <source>
        <dbReference type="EMBL" id="MBU5337335.1"/>
    </source>
</evidence>
<organism evidence="1 2">
    <name type="scientific">Intestinibacter bartlettii</name>
    <dbReference type="NCBI Taxonomy" id="261299"/>
    <lineage>
        <taxon>Bacteria</taxon>
        <taxon>Bacillati</taxon>
        <taxon>Bacillota</taxon>
        <taxon>Clostridia</taxon>
        <taxon>Peptostreptococcales</taxon>
        <taxon>Peptostreptococcaceae</taxon>
        <taxon>Intestinibacter</taxon>
    </lineage>
</organism>
<comment type="caution">
    <text evidence="1">The sequence shown here is derived from an EMBL/GenBank/DDBJ whole genome shotgun (WGS) entry which is preliminary data.</text>
</comment>
<protein>
    <recommendedName>
        <fullName evidence="3">YukD</fullName>
    </recommendedName>
</protein>
<sequence>MEEVITVVLYFHKLKKQVDLQVPINISATEFVIGVNEAYNLGIDTDDLSRCYLKSENPIALLKGERTLKEFNLINGSIINIL</sequence>
<gene>
    <name evidence="1" type="ORF">KQI20_12865</name>
</gene>
<evidence type="ECO:0008006" key="3">
    <source>
        <dbReference type="Google" id="ProtNLM"/>
    </source>
</evidence>
<dbReference type="Pfam" id="PF08817">
    <property type="entry name" value="YukD"/>
    <property type="match status" value="1"/>
</dbReference>
<accession>A0ABS6DZR0</accession>
<reference evidence="1 2" key="1">
    <citation type="submission" date="2021-06" db="EMBL/GenBank/DDBJ databases">
        <authorList>
            <person name="Sun Q."/>
            <person name="Li D."/>
        </authorList>
    </citation>
    <scope>NUCLEOTIDE SEQUENCE [LARGE SCALE GENOMIC DNA]</scope>
    <source>
        <strain evidence="1 2">N19</strain>
    </source>
</reference>
<proteinExistence type="predicted"/>
<dbReference type="InterPro" id="IPR024962">
    <property type="entry name" value="YukD-like"/>
</dbReference>